<dbReference type="OrthoDB" id="9787225at2"/>
<evidence type="ECO:0000256" key="2">
    <source>
        <dbReference type="SAM" id="MobiDB-lite"/>
    </source>
</evidence>
<sequence length="362" mass="37240">MLTLAGCGEGDGDDPVKAAEARVQAKEKALADAKAEFAEQSEEFCDASEDYITSLDRYGDVLTETTTTVGDVRDAGAELEQPRAEAMDGAEAAVDAQRAVADARQELAEAEAALAVAKDPSAKTTAPASSSPDPLAPAATVDRVEQAESQFATAQEGITDATPLAQASEQFNAAAVALELSWLRLFADAGCLTDEQAVQAESAVREYTTTLQRSLSEAGHFDGEVDGVYGPATVDAVKALQEASGLPVTGVVDKATAAALQADLAAQGGASAQEDTASTAALQQTLRLAGFWDGPVDGEWTPELTEALEDFQDELDVEPTGTVDAATITALEKAIAEAQEADEESPGRTSATASPSASPPSD</sequence>
<dbReference type="Gene3D" id="1.10.101.10">
    <property type="entry name" value="PGBD-like superfamily/PGBD"/>
    <property type="match status" value="2"/>
</dbReference>
<gene>
    <name evidence="4" type="ORF">SAMN06295964_0379</name>
</gene>
<keyword evidence="5" id="KW-1185">Reference proteome</keyword>
<keyword evidence="4" id="KW-0378">Hydrolase</keyword>
<feature type="domain" description="Peptidoglycan binding-like" evidence="3">
    <location>
        <begin position="280"/>
        <end position="331"/>
    </location>
</feature>
<name>A0A1T4YQ08_9ACTN</name>
<dbReference type="EMBL" id="LT796768">
    <property type="protein sequence ID" value="SKB03917.1"/>
    <property type="molecule type" value="Genomic_DNA"/>
</dbReference>
<dbReference type="Pfam" id="PF01471">
    <property type="entry name" value="PG_binding_1"/>
    <property type="match status" value="2"/>
</dbReference>
<dbReference type="InterPro" id="IPR036365">
    <property type="entry name" value="PGBD-like_sf"/>
</dbReference>
<organism evidence="4 5">
    <name type="scientific">Aeromicrobium choanae</name>
    <dbReference type="NCBI Taxonomy" id="1736691"/>
    <lineage>
        <taxon>Bacteria</taxon>
        <taxon>Bacillati</taxon>
        <taxon>Actinomycetota</taxon>
        <taxon>Actinomycetes</taxon>
        <taxon>Propionibacteriales</taxon>
        <taxon>Nocardioidaceae</taxon>
        <taxon>Aeromicrobium</taxon>
    </lineage>
</organism>
<dbReference type="InterPro" id="IPR036366">
    <property type="entry name" value="PGBDSf"/>
</dbReference>
<keyword evidence="1" id="KW-0175">Coiled coil</keyword>
<feature type="coiled-coil region" evidence="1">
    <location>
        <begin position="16"/>
        <end position="43"/>
    </location>
</feature>
<dbReference type="SUPFAM" id="SSF47090">
    <property type="entry name" value="PGBD-like"/>
    <property type="match status" value="2"/>
</dbReference>
<dbReference type="AlphaFoldDB" id="A0A1T4YQ08"/>
<feature type="region of interest" description="Disordered" evidence="2">
    <location>
        <begin position="117"/>
        <end position="140"/>
    </location>
</feature>
<accession>A0A1T4YQ08</accession>
<dbReference type="GO" id="GO:0016787">
    <property type="term" value="F:hydrolase activity"/>
    <property type="evidence" value="ECO:0007669"/>
    <property type="project" value="UniProtKB-KW"/>
</dbReference>
<dbReference type="InterPro" id="IPR002477">
    <property type="entry name" value="Peptidoglycan-bd-like"/>
</dbReference>
<feature type="domain" description="Peptidoglycan binding-like" evidence="3">
    <location>
        <begin position="209"/>
        <end position="260"/>
    </location>
</feature>
<protein>
    <submittedName>
        <fullName evidence="4">Peptidoglycan-binding (PGRP) domain of peptidoglycan hydrolases-containing protein</fullName>
    </submittedName>
</protein>
<evidence type="ECO:0000256" key="1">
    <source>
        <dbReference type="SAM" id="Coils"/>
    </source>
</evidence>
<dbReference type="Proteomes" id="UP000191040">
    <property type="component" value="Chromosome I"/>
</dbReference>
<evidence type="ECO:0000313" key="4">
    <source>
        <dbReference type="EMBL" id="SKB03917.1"/>
    </source>
</evidence>
<reference evidence="5" key="1">
    <citation type="submission" date="2017-02" db="EMBL/GenBank/DDBJ databases">
        <authorList>
            <person name="Varghese N."/>
            <person name="Submissions S."/>
        </authorList>
    </citation>
    <scope>NUCLEOTIDE SEQUENCE [LARGE SCALE GENOMIC DNA]</scope>
    <source>
        <strain evidence="5">9H-4</strain>
    </source>
</reference>
<feature type="region of interest" description="Disordered" evidence="2">
    <location>
        <begin position="335"/>
        <end position="362"/>
    </location>
</feature>
<evidence type="ECO:0000313" key="5">
    <source>
        <dbReference type="Proteomes" id="UP000191040"/>
    </source>
</evidence>
<proteinExistence type="predicted"/>
<evidence type="ECO:0000259" key="3">
    <source>
        <dbReference type="Pfam" id="PF01471"/>
    </source>
</evidence>
<dbReference type="RefSeq" id="WP_153302833.1">
    <property type="nucleotide sequence ID" value="NZ_LT796768.1"/>
</dbReference>